<dbReference type="EnsemblPlants" id="TraesCS7A02G007600.1">
    <property type="protein sequence ID" value="TraesCS7A02G007600.1"/>
    <property type="gene ID" value="TraesCS7A02G007600"/>
</dbReference>
<dbReference type="SUPFAM" id="SSF52540">
    <property type="entry name" value="P-loop containing nucleoside triphosphate hydrolases"/>
    <property type="match status" value="2"/>
</dbReference>
<dbReference type="Pfam" id="PF23559">
    <property type="entry name" value="WHD_DRP"/>
    <property type="match status" value="2"/>
</dbReference>
<dbReference type="FunFam" id="1.10.10.10:FF:000322">
    <property type="entry name" value="Probable disease resistance protein At1g63360"/>
    <property type="match status" value="2"/>
</dbReference>
<dbReference type="SMR" id="A0A3B6R6H1"/>
<dbReference type="Proteomes" id="UP000019116">
    <property type="component" value="Chromosome 7A"/>
</dbReference>
<comment type="similarity">
    <text evidence="1">Belongs to the disease resistance NB-LRR family.</text>
</comment>
<gene>
    <name evidence="13" type="primary">LOC123149154</name>
</gene>
<protein>
    <submittedName>
        <fullName evidence="13">Uncharacterized protein</fullName>
    </submittedName>
</protein>
<dbReference type="Gene3D" id="3.40.50.300">
    <property type="entry name" value="P-loop containing nucleotide triphosphate hydrolases"/>
    <property type="match status" value="2"/>
</dbReference>
<dbReference type="Gramene" id="TraesCS7A03G0015600.1">
    <property type="protein sequence ID" value="TraesCS7A03G0015600.1.CDS"/>
    <property type="gene ID" value="TraesCS7A03G0015600"/>
</dbReference>
<feature type="domain" description="Disease resistance R13L4/SHOC-2-like LRR" evidence="11">
    <location>
        <begin position="1986"/>
        <end position="2342"/>
    </location>
</feature>
<dbReference type="Gramene" id="TraesWEE_scaffold_012950_01G000100.1">
    <property type="protein sequence ID" value="TraesWEE_scaffold_012950_01G000100.1"/>
    <property type="gene ID" value="TraesWEE_scaffold_012950_01G000100"/>
</dbReference>
<dbReference type="Gramene" id="TraesMAC7A03G03804330.1">
    <property type="protein sequence ID" value="TraesMAC7A03G03804330.1"/>
    <property type="gene ID" value="TraesMAC7A03G03804330"/>
</dbReference>
<dbReference type="GeneID" id="123149154"/>
<dbReference type="GO" id="GO:0043531">
    <property type="term" value="F:ADP binding"/>
    <property type="evidence" value="ECO:0007669"/>
    <property type="project" value="InterPro"/>
</dbReference>
<dbReference type="Gramene" id="TraesCS7A02G007600.1">
    <property type="protein sequence ID" value="TraesCS7A02G007600.1"/>
    <property type="gene ID" value="TraesCS7A02G007600"/>
</dbReference>
<dbReference type="Gramene" id="TraesARI7A03G03773090.1">
    <property type="protein sequence ID" value="TraesARI7A03G03773090.1"/>
    <property type="gene ID" value="TraesARI7A03G03773090"/>
</dbReference>
<evidence type="ECO:0000259" key="8">
    <source>
        <dbReference type="Pfam" id="PF18052"/>
    </source>
</evidence>
<keyword evidence="3" id="KW-0677">Repeat</keyword>
<dbReference type="GO" id="GO:0042742">
    <property type="term" value="P:defense response to bacterium"/>
    <property type="evidence" value="ECO:0007669"/>
    <property type="project" value="UniProtKB-ARBA"/>
</dbReference>
<evidence type="ECO:0000256" key="4">
    <source>
        <dbReference type="ARBA" id="ARBA00022741"/>
    </source>
</evidence>
<dbReference type="Pfam" id="PF23247">
    <property type="entry name" value="LRR_RPS2"/>
    <property type="match status" value="1"/>
</dbReference>
<dbReference type="KEGG" id="taes:123149154"/>
<feature type="domain" description="Disease resistance protein At4g27190-like leucine-rich repeats" evidence="9">
    <location>
        <begin position="986"/>
        <end position="1128"/>
    </location>
</feature>
<dbReference type="InterPro" id="IPR057135">
    <property type="entry name" value="At4g27190-like_LRR"/>
</dbReference>
<dbReference type="Gene3D" id="1.10.10.10">
    <property type="entry name" value="Winged helix-like DNA-binding domain superfamily/Winged helix DNA-binding domain"/>
    <property type="match status" value="2"/>
</dbReference>
<dbReference type="Pfam" id="PF18052">
    <property type="entry name" value="Rx_N"/>
    <property type="match status" value="2"/>
</dbReference>
<dbReference type="RefSeq" id="XP_044424620.1">
    <property type="nucleotide sequence ID" value="XM_044568685.1"/>
</dbReference>
<dbReference type="FunFam" id="1.10.8.430:FF:000003">
    <property type="entry name" value="Probable disease resistance protein At5g66910"/>
    <property type="match status" value="1"/>
</dbReference>
<evidence type="ECO:0000259" key="12">
    <source>
        <dbReference type="Pfam" id="PF25019"/>
    </source>
</evidence>
<dbReference type="InterPro" id="IPR042197">
    <property type="entry name" value="Apaf_helical"/>
</dbReference>
<dbReference type="InterPro" id="IPR002182">
    <property type="entry name" value="NB-ARC"/>
</dbReference>
<dbReference type="PRINTS" id="PR00364">
    <property type="entry name" value="DISEASERSIST"/>
</dbReference>
<evidence type="ECO:0000259" key="9">
    <source>
        <dbReference type="Pfam" id="PF23247"/>
    </source>
</evidence>
<evidence type="ECO:0000313" key="14">
    <source>
        <dbReference type="Proteomes" id="UP000019116"/>
    </source>
</evidence>
<sequence>MSESLLLPLVHRVAGKAADALVVNMTSMCGLDDDRQLLERHLLAIECKLANTEERSETNAYVKSWMKDLKSVTYEASDVLDDFQYEALLRQSKISGSTSRKLLSYITHRIPLFFRLEMSKKLKNVLKKINKLVVEMNKFGLESSVHRVEQQLPWRQMHFNLDNSTKIFGRDDDKEVLVKLLLDQQDQQKVRVLPIVGMGGIGKTTLAKMVYNDQQVQQHFQLKMWHCVSDNFDAIALVKSIIELATNRSCDLPDSIEPLQERLEQVIGRIRFLLVLDDVWNEDKRMWEDALKPLLCSVGGPGSVIVVTCRSKQVASIMCTVEPHEVVFLSQEDSWELFSNKAFSHGVEEQAELVSIGRRIVNKCGGLPLALKTMGGLLSSKQQVQEWKAIEKSNIWDSHGGNEVMHILKLSYRHLSSEMKQCFAFCAVFPKDYEIEKDRLIQLWMANGLIQEEGTMDLTQKGEFIFNQLVLMSFLQDKKVVVKSAVYTVYGDNTQYETIVCKMHDLMHDLAKDVTDECSSIEELTQQKTLLKDVCHMQMSKAELEQIRVLCKGRTNLRTLLVPSESYEDRYNFWSRLHKDVKDLLQESASLRALHCSPSSIVICKAIHAKHLRYLDLSGSDIVALPDSICVLYNLQTLRLIDCKELRQLSKDMAGLRKLMHLYLSGCDRLESMSPNFGLLNSLYILTTFVVDTGDGLGIEQLKGLQHLSNRLELLNLKKIKSGENAKEANLNQKQNLSELLFSWDEEIDDGPKNMAYNVEEVLQCLEPHSNIQKLEIHGYGGLEISQWMRKPHMFNYLRELKISNCPRCKSIPVVWLSVSLEMLSLQKMDNLTTLCNSLYVVSGGITPVQIFPRLKRMMLIELRSLEIWAENSVGEPDDSLVMFPMVEELRIENCPKLASIPVTPIVSELTIVGVHSTIVGLVFMNIRLGSWPFLISLTLGSPEEIPMLPLDAQQSQSQRSLEKLKHLALEGPSSLVTSSDLSRSHLMPWKCFPFVEELAIQRCSNLVRWPTEGLRCLNRLRSLYISRCENLEGNTSSFEETLPLSLEYLTISDCNSVAKLPSNLGNLAKLRSLDVIGCRGLKGLPDGMGGLTSLRELVIVDCPAMEKFPHGLLERLPALEHLGIFACPELKRRCREGGEYFHLVSSVPLIIFDDDSHENPSCEVTRYTQERLGQYIRKPPRYEGGNDRTVRGGLNSKRPLITEASTEYAVKQSGSQEQDGNNIVLEETTSSNVSRLFDVSIEDVGEVRETGGPVSALLDAKRPLITEASAESAAKQSGGQERDGNNIVLEETTSPNISTLFDVSIEDIVDLRETGGPISASLDAKRPIITEASAEFAAKQSGGQNRDGNNIVLEETTSSNILTLFDVSIEDVGKVRETGGLISASRGAKRPLIIEASTGCAVEQSGTLERDRNNTVLEEARILTSSNISTLLDGSVSVSLSAMRALGAKLDMLLLAPPQGCCSKSVKDGMQLLREDIEEISSYLDELSELEEPPPTAKCWMNEAHDLSYDIEDYIDSLLFVQPAESSNNIKGTRSRLKLSGHAKTSKRLKPRHEGTAGRVSQFSLFVQKAIERHQRYDLHSCSNLRRRFVSLGPMLPMQYGEETTHIVIDGRMNEFINSMENDEGKQFKVMSVHGSSGLGKTTLARALYNKVGKSFQCRAFIRVSEQPDTKRIFHDMLSQLQRQHPTPDCKETGLIDNIKTHLQDKRYLIILDDVWDASVWDIINHAFPKGSHGSRIITTTQIEDVALTCCCYQSEYVFQMKPLDDDHSRKLFFNTLFGSDSNCPEQLKEALNKIVQICGGLPLATISIAGLLASQPVMSIDLLTHIHRSLSSCFSASERTRQALNLSFNNLPHYLKSCLLSLSMCPEGYEFFKYDLLNQWVAQDFVYTTEGQDIDRVAESYLDQLIGRRFIQPICISYNSEVVSCAVHDAIHDFIVRKSVEENFIVAIDHSRKNVSFSHIVRRLSLLFGNARYAKTPTNMSRSQIRSLRFSGLFECMPCIREFKLLRVLNLNLSGHPGDHDPLDLTGISELFLLRYLKIASDACIILPNRMQGLQHLETLDIMAATRVTAIPWDIIHLPHLFNLTLPVERNLLDLIGSMGDSVSSLWSTGKLNNLHNLHLTSSSTTPPSLDHSMEALGTLLGGHGYLKTLALTHDDGSWHKDASRVIISWDGLAPPPLLQRFEFSPHSCITFSQVPQWVKELGNLCILKITVRELQLNCVDILRGLPALTALSLYVETEPVDKIIFGNAGFSVLKYFKFRCSAPWLKFESAAMPNLEKLMLGFNVIPQMDQHRHANAVITIERMPGLKEISAKIGGATANTDAVSALRTVVSNHQSNPKINVQLVDYSFYGHENELQFLW</sequence>
<dbReference type="GO" id="GO:0002758">
    <property type="term" value="P:innate immune response-activating signaling pathway"/>
    <property type="evidence" value="ECO:0007669"/>
    <property type="project" value="UniProtKB-ARBA"/>
</dbReference>
<feature type="domain" description="NB-ARC" evidence="7">
    <location>
        <begin position="172"/>
        <end position="345"/>
    </location>
</feature>
<evidence type="ECO:0000256" key="1">
    <source>
        <dbReference type="ARBA" id="ARBA00008894"/>
    </source>
</evidence>
<dbReference type="Gramene" id="TraesKAR7A01G0002780.1">
    <property type="protein sequence ID" value="cds.TraesKAR7A01G0002780.1"/>
    <property type="gene ID" value="TraesKAR7A01G0002780"/>
</dbReference>
<keyword evidence="2" id="KW-0433">Leucine-rich repeat</keyword>
<evidence type="ECO:0000256" key="6">
    <source>
        <dbReference type="ARBA" id="ARBA00023054"/>
    </source>
</evidence>
<dbReference type="Gene3D" id="3.80.10.10">
    <property type="entry name" value="Ribonuclease Inhibitor"/>
    <property type="match status" value="4"/>
</dbReference>
<dbReference type="SUPFAM" id="SSF52047">
    <property type="entry name" value="RNI-like"/>
    <property type="match status" value="1"/>
</dbReference>
<feature type="domain" description="R13L1/DRL21-like LRR repeat region" evidence="12">
    <location>
        <begin position="699"/>
        <end position="829"/>
    </location>
</feature>
<dbReference type="InterPro" id="IPR056789">
    <property type="entry name" value="LRR_R13L1-DRL21"/>
</dbReference>
<evidence type="ECO:0000313" key="13">
    <source>
        <dbReference type="EnsemblPlants" id="TraesCS7A02G007600.1"/>
    </source>
</evidence>
<dbReference type="Pfam" id="PF00931">
    <property type="entry name" value="NB-ARC"/>
    <property type="match status" value="2"/>
</dbReference>
<dbReference type="Pfam" id="PF23598">
    <property type="entry name" value="LRR_14"/>
    <property type="match status" value="1"/>
</dbReference>
<dbReference type="InterPro" id="IPR044974">
    <property type="entry name" value="Disease_R_plants"/>
</dbReference>
<evidence type="ECO:0000256" key="5">
    <source>
        <dbReference type="ARBA" id="ARBA00022821"/>
    </source>
</evidence>
<feature type="domain" description="NB-ARC" evidence="7">
    <location>
        <begin position="1614"/>
        <end position="1779"/>
    </location>
</feature>
<dbReference type="Gene3D" id="1.10.8.430">
    <property type="entry name" value="Helical domain of apoptotic protease-activating factors"/>
    <property type="match status" value="2"/>
</dbReference>
<dbReference type="InterPro" id="IPR036388">
    <property type="entry name" value="WH-like_DNA-bd_sf"/>
</dbReference>
<dbReference type="InterPro" id="IPR041118">
    <property type="entry name" value="Rx_N"/>
</dbReference>
<organism evidence="13">
    <name type="scientific">Triticum aestivum</name>
    <name type="common">Wheat</name>
    <dbReference type="NCBI Taxonomy" id="4565"/>
    <lineage>
        <taxon>Eukaryota</taxon>
        <taxon>Viridiplantae</taxon>
        <taxon>Streptophyta</taxon>
        <taxon>Embryophyta</taxon>
        <taxon>Tracheophyta</taxon>
        <taxon>Spermatophyta</taxon>
        <taxon>Magnoliopsida</taxon>
        <taxon>Liliopsida</taxon>
        <taxon>Poales</taxon>
        <taxon>Poaceae</taxon>
        <taxon>BOP clade</taxon>
        <taxon>Pooideae</taxon>
        <taxon>Triticodae</taxon>
        <taxon>Triticeae</taxon>
        <taxon>Triticinae</taxon>
        <taxon>Triticum</taxon>
    </lineage>
</organism>
<dbReference type="Gramene" id="TraesJAG7A03G03789470.1">
    <property type="protein sequence ID" value="TraesJAG7A03G03789470.1"/>
    <property type="gene ID" value="TraesJAG7A03G03789470"/>
</dbReference>
<keyword evidence="14" id="KW-1185">Reference proteome</keyword>
<evidence type="ECO:0000259" key="10">
    <source>
        <dbReference type="Pfam" id="PF23559"/>
    </source>
</evidence>
<keyword evidence="5" id="KW-0611">Plant defense</keyword>
<dbReference type="SUPFAM" id="SSF52058">
    <property type="entry name" value="L domain-like"/>
    <property type="match status" value="2"/>
</dbReference>
<reference evidence="13" key="1">
    <citation type="submission" date="2018-08" db="EMBL/GenBank/DDBJ databases">
        <authorList>
            <person name="Rossello M."/>
        </authorList>
    </citation>
    <scope>NUCLEOTIDE SEQUENCE [LARGE SCALE GENOMIC DNA]</scope>
    <source>
        <strain evidence="13">cv. Chinese Spring</strain>
    </source>
</reference>
<dbReference type="Gene3D" id="1.20.5.4130">
    <property type="match status" value="2"/>
</dbReference>
<evidence type="ECO:0000256" key="2">
    <source>
        <dbReference type="ARBA" id="ARBA00022614"/>
    </source>
</evidence>
<evidence type="ECO:0000256" key="3">
    <source>
        <dbReference type="ARBA" id="ARBA00022737"/>
    </source>
</evidence>
<dbReference type="Gramene" id="TraesSTA7A03G03802680.1">
    <property type="protein sequence ID" value="TraesSTA7A03G03802680.1"/>
    <property type="gene ID" value="TraesSTA7A03G03802680"/>
</dbReference>
<dbReference type="Pfam" id="PF25019">
    <property type="entry name" value="LRR_R13L1-DRL21"/>
    <property type="match status" value="1"/>
</dbReference>
<reference evidence="13" key="2">
    <citation type="submission" date="2018-10" db="UniProtKB">
        <authorList>
            <consortium name="EnsemblPlants"/>
        </authorList>
    </citation>
    <scope>IDENTIFICATION</scope>
</reference>
<evidence type="ECO:0000259" key="7">
    <source>
        <dbReference type="Pfam" id="PF00931"/>
    </source>
</evidence>
<dbReference type="InterPro" id="IPR032675">
    <property type="entry name" value="LRR_dom_sf"/>
</dbReference>
<dbReference type="STRING" id="4565.A0A3B6R6H1"/>
<dbReference type="GO" id="GO:0009626">
    <property type="term" value="P:plant-type hypersensitive response"/>
    <property type="evidence" value="ECO:0007669"/>
    <property type="project" value="UniProtKB-ARBA"/>
</dbReference>
<proteinExistence type="inferred from homology"/>
<keyword evidence="4" id="KW-0547">Nucleotide-binding</keyword>
<feature type="domain" description="Disease resistance protein winged helix" evidence="10">
    <location>
        <begin position="428"/>
        <end position="511"/>
    </location>
</feature>
<dbReference type="Gramene" id="TraesLDM7A03G03808140.1">
    <property type="protein sequence ID" value="TraesLDM7A03G03808140.1"/>
    <property type="gene ID" value="TraesLDM7A03G03808140"/>
</dbReference>
<dbReference type="Gramene" id="TraesROB_scaffold_015304_01G000100.1">
    <property type="protein sequence ID" value="TraesROB_scaffold_015304_01G000100.1"/>
    <property type="gene ID" value="TraesROB_scaffold_015304_01G000100"/>
</dbReference>
<feature type="domain" description="Disease resistance N-terminal" evidence="8">
    <location>
        <begin position="1447"/>
        <end position="1522"/>
    </location>
</feature>
<dbReference type="InterPro" id="IPR055414">
    <property type="entry name" value="LRR_R13L4/SHOC2-like"/>
</dbReference>
<feature type="domain" description="Disease resistance protein winged helix" evidence="10">
    <location>
        <begin position="1868"/>
        <end position="1937"/>
    </location>
</feature>
<evidence type="ECO:0000259" key="11">
    <source>
        <dbReference type="Pfam" id="PF23598"/>
    </source>
</evidence>
<dbReference type="PANTHER" id="PTHR23155">
    <property type="entry name" value="DISEASE RESISTANCE PROTEIN RP"/>
    <property type="match status" value="1"/>
</dbReference>
<keyword evidence="6" id="KW-0175">Coiled coil</keyword>
<name>A0A3B6R6H1_WHEAT</name>
<dbReference type="InterPro" id="IPR027417">
    <property type="entry name" value="P-loop_NTPase"/>
</dbReference>
<feature type="domain" description="Disease resistance N-terminal" evidence="8">
    <location>
        <begin position="10"/>
        <end position="96"/>
    </location>
</feature>
<dbReference type="InterPro" id="IPR058922">
    <property type="entry name" value="WHD_DRP"/>
</dbReference>
<dbReference type="PANTHER" id="PTHR23155:SF1219">
    <property type="entry name" value="OS08G0543500 PROTEIN"/>
    <property type="match status" value="1"/>
</dbReference>
<accession>A0A3B6R6H1</accession>